<keyword evidence="3 5" id="KW-0413">Isomerase</keyword>
<keyword evidence="3" id="KW-0028">Amino-acid biosynthesis</keyword>
<dbReference type="Gene3D" id="1.10.3660.10">
    <property type="entry name" value="6-phosphogluconate dehydrogenase C-terminal like domain"/>
    <property type="match status" value="1"/>
</dbReference>
<proteinExistence type="predicted"/>
<dbReference type="Pfam" id="PF20463">
    <property type="entry name" value="PDH_C"/>
    <property type="match status" value="1"/>
</dbReference>
<dbReference type="PANTHER" id="PTHR21363:SF0">
    <property type="entry name" value="PREPHENATE DEHYDROGENASE [NADP(+)]"/>
    <property type="match status" value="1"/>
</dbReference>
<dbReference type="InterPro" id="IPR008243">
    <property type="entry name" value="Chorismate_mutase_AroH"/>
</dbReference>
<reference evidence="5" key="1">
    <citation type="submission" date="2020-07" db="EMBL/GenBank/DDBJ databases">
        <title>Huge and variable diversity of episymbiotic CPR bacteria and DPANN archaea in groundwater ecosystems.</title>
        <authorList>
            <person name="He C.Y."/>
            <person name="Keren R."/>
            <person name="Whittaker M."/>
            <person name="Farag I.F."/>
            <person name="Doudna J."/>
            <person name="Cate J.H.D."/>
            <person name="Banfield J.F."/>
        </authorList>
    </citation>
    <scope>NUCLEOTIDE SEQUENCE</scope>
    <source>
        <strain evidence="5">NC_groundwater_1813_Pr3_B-0.1um_71_17</strain>
    </source>
</reference>
<dbReference type="InterPro" id="IPR035959">
    <property type="entry name" value="RutC-like_sf"/>
</dbReference>
<dbReference type="SUPFAM" id="SSF48179">
    <property type="entry name" value="6-phosphogluconate dehydrogenase C-terminal domain-like"/>
    <property type="match status" value="1"/>
</dbReference>
<dbReference type="InterPro" id="IPR050812">
    <property type="entry name" value="Preph/Arog_dehydrog"/>
</dbReference>
<dbReference type="EC" id="5.4.99.5" evidence="2 3"/>
<dbReference type="Pfam" id="PF07736">
    <property type="entry name" value="CM_1"/>
    <property type="match status" value="1"/>
</dbReference>
<dbReference type="InterPro" id="IPR003099">
    <property type="entry name" value="Prephen_DH"/>
</dbReference>
<keyword evidence="3" id="KW-0057">Aromatic amino acid biosynthesis</keyword>
<sequence>MSLTVAAVRGAISVPANTAPAIRTATSRLLAELVERNQLHPANVVSAVFTATPDLTADFPAHSARQLGWTDVPLLGATEMSVPGAPKRIVRVLVTVRDVPRGEKLRPVYLDDAAKLRPDLADLAPAATHEHRVAIVGLGQIGGSIGLALGTSGRWHRTGFDARRRTAASALANGALDEVAPTLEDACANADVVVLATPVDTLPALVARAAAACRPGTVLLDTGSTRRGITEALAAAAKLGLRACGGHPIAGNEGRGFASARATLFANATFALFPVRGAAPKLARALVRDLGARSQAVKPAEHDAALARTSHLPYVLATALARVGGAAAKRRLSGPGYAGMTRLAASDPRTALAYVRANRGNVEDAWRALRREVDRDVRKLRTAARAPR</sequence>
<evidence type="ECO:0000313" key="5">
    <source>
        <dbReference type="EMBL" id="MBI5170758.1"/>
    </source>
</evidence>
<dbReference type="GO" id="GO:0070403">
    <property type="term" value="F:NAD+ binding"/>
    <property type="evidence" value="ECO:0007669"/>
    <property type="project" value="InterPro"/>
</dbReference>
<dbReference type="Proteomes" id="UP000696931">
    <property type="component" value="Unassembled WGS sequence"/>
</dbReference>
<organism evidence="5 6">
    <name type="scientific">Eiseniibacteriota bacterium</name>
    <dbReference type="NCBI Taxonomy" id="2212470"/>
    <lineage>
        <taxon>Bacteria</taxon>
        <taxon>Candidatus Eiseniibacteriota</taxon>
    </lineage>
</organism>
<evidence type="ECO:0000313" key="6">
    <source>
        <dbReference type="Proteomes" id="UP000696931"/>
    </source>
</evidence>
<dbReference type="Gene3D" id="3.40.50.720">
    <property type="entry name" value="NAD(P)-binding Rossmann-like Domain"/>
    <property type="match status" value="1"/>
</dbReference>
<protein>
    <recommendedName>
        <fullName evidence="2 3">chorismate mutase</fullName>
        <ecNumber evidence="2 3">5.4.99.5</ecNumber>
    </recommendedName>
</protein>
<dbReference type="SUPFAM" id="SSF51735">
    <property type="entry name" value="NAD(P)-binding Rossmann-fold domains"/>
    <property type="match status" value="1"/>
</dbReference>
<dbReference type="InterPro" id="IPR046825">
    <property type="entry name" value="PDH_C"/>
</dbReference>
<gene>
    <name evidence="5" type="primary">aroH</name>
    <name evidence="5" type="ORF">HZA61_14815</name>
</gene>
<dbReference type="InterPro" id="IPR008927">
    <property type="entry name" value="6-PGluconate_DH-like_C_sf"/>
</dbReference>
<dbReference type="GO" id="GO:0004106">
    <property type="term" value="F:chorismate mutase activity"/>
    <property type="evidence" value="ECO:0007669"/>
    <property type="project" value="UniProtKB-UniRule"/>
</dbReference>
<dbReference type="GO" id="GO:0008977">
    <property type="term" value="F:prephenate dehydrogenase (NAD+) activity"/>
    <property type="evidence" value="ECO:0007669"/>
    <property type="project" value="InterPro"/>
</dbReference>
<dbReference type="PROSITE" id="PS51176">
    <property type="entry name" value="PDH_ADH"/>
    <property type="match status" value="1"/>
</dbReference>
<dbReference type="NCBIfam" id="TIGR01796">
    <property type="entry name" value="CM_mono_aroH"/>
    <property type="match status" value="1"/>
</dbReference>
<dbReference type="CDD" id="cd02185">
    <property type="entry name" value="AroH"/>
    <property type="match status" value="1"/>
</dbReference>
<dbReference type="PANTHER" id="PTHR21363">
    <property type="entry name" value="PREPHENATE DEHYDROGENASE"/>
    <property type="match status" value="1"/>
</dbReference>
<dbReference type="Gene3D" id="3.30.1330.40">
    <property type="entry name" value="RutC-like"/>
    <property type="match status" value="1"/>
</dbReference>
<dbReference type="SUPFAM" id="SSF55298">
    <property type="entry name" value="YjgF-like"/>
    <property type="match status" value="1"/>
</dbReference>
<evidence type="ECO:0000256" key="3">
    <source>
        <dbReference type="PROSITE-ProRule" id="PRU00514"/>
    </source>
</evidence>
<dbReference type="GO" id="GO:0006571">
    <property type="term" value="P:tyrosine biosynthetic process"/>
    <property type="evidence" value="ECO:0007669"/>
    <property type="project" value="InterPro"/>
</dbReference>
<evidence type="ECO:0000259" key="4">
    <source>
        <dbReference type="PROSITE" id="PS51176"/>
    </source>
</evidence>
<keyword evidence="1" id="KW-0560">Oxidoreductase</keyword>
<accession>A0A933W482</accession>
<dbReference type="Pfam" id="PF02153">
    <property type="entry name" value="PDH_N"/>
    <property type="match status" value="1"/>
</dbReference>
<evidence type="ECO:0000256" key="2">
    <source>
        <dbReference type="NCBIfam" id="TIGR01796"/>
    </source>
</evidence>
<dbReference type="AlphaFoldDB" id="A0A933W482"/>
<name>A0A933W482_UNCEI</name>
<dbReference type="InterPro" id="IPR036291">
    <property type="entry name" value="NAD(P)-bd_dom_sf"/>
</dbReference>
<comment type="caution">
    <text evidence="5">The sequence shown here is derived from an EMBL/GenBank/DDBJ whole genome shotgun (WGS) entry which is preliminary data.</text>
</comment>
<evidence type="ECO:0000256" key="1">
    <source>
        <dbReference type="ARBA" id="ARBA00023002"/>
    </source>
</evidence>
<dbReference type="PROSITE" id="PS51167">
    <property type="entry name" value="CHORISMATE_MUT_1"/>
    <property type="match status" value="1"/>
</dbReference>
<dbReference type="GO" id="GO:0004665">
    <property type="term" value="F:prephenate dehydrogenase (NADP+) activity"/>
    <property type="evidence" value="ECO:0007669"/>
    <property type="project" value="InterPro"/>
</dbReference>
<comment type="catalytic activity">
    <reaction evidence="3">
        <text>chorismate = prephenate</text>
        <dbReference type="Rhea" id="RHEA:13897"/>
        <dbReference type="ChEBI" id="CHEBI:29748"/>
        <dbReference type="ChEBI" id="CHEBI:29934"/>
        <dbReference type="EC" id="5.4.99.5"/>
    </reaction>
</comment>
<dbReference type="InterPro" id="IPR046826">
    <property type="entry name" value="PDH_N"/>
</dbReference>
<dbReference type="EMBL" id="JACRIW010000108">
    <property type="protein sequence ID" value="MBI5170758.1"/>
    <property type="molecule type" value="Genomic_DNA"/>
</dbReference>
<feature type="domain" description="Prephenate/arogenate dehydrogenase" evidence="4">
    <location>
        <begin position="131"/>
        <end position="388"/>
    </location>
</feature>